<organism evidence="1 2">
    <name type="scientific">Shewanella surugensis</name>
    <dbReference type="NCBI Taxonomy" id="212020"/>
    <lineage>
        <taxon>Bacteria</taxon>
        <taxon>Pseudomonadati</taxon>
        <taxon>Pseudomonadota</taxon>
        <taxon>Gammaproteobacteria</taxon>
        <taxon>Alteromonadales</taxon>
        <taxon>Shewanellaceae</taxon>
        <taxon>Shewanella</taxon>
    </lineage>
</organism>
<protein>
    <submittedName>
        <fullName evidence="1">Uncharacterized protein</fullName>
    </submittedName>
</protein>
<accession>A0ABT0L7U2</accession>
<reference evidence="1 2" key="1">
    <citation type="submission" date="2022-01" db="EMBL/GenBank/DDBJ databases">
        <title>Whole genome-based taxonomy of the Shewanellaceae.</title>
        <authorList>
            <person name="Martin-Rodriguez A.J."/>
        </authorList>
    </citation>
    <scope>NUCLEOTIDE SEQUENCE [LARGE SCALE GENOMIC DNA]</scope>
    <source>
        <strain evidence="1 2">DSM 17177</strain>
    </source>
</reference>
<proteinExistence type="predicted"/>
<sequence length="158" mass="17825">MTIFASATLNIPRCTSNIDDNAHSEVTLNKSQLEGFISGDMDKATKMSFWDNIIDFFYPSYNKEEALQTISEMIGWESENANLPEWEKGGEADLLIRLENNFQKLFDLADDGTKGKFMIDTNQNPTKTTFKIDGHTIASANAITNSNNSEIIEEDLNW</sequence>
<dbReference type="Proteomes" id="UP001203423">
    <property type="component" value="Unassembled WGS sequence"/>
</dbReference>
<name>A0ABT0L7U2_9GAMM</name>
<dbReference type="EMBL" id="JAKIKS010000011">
    <property type="protein sequence ID" value="MCL1123768.1"/>
    <property type="molecule type" value="Genomic_DNA"/>
</dbReference>
<dbReference type="InterPro" id="IPR022747">
    <property type="entry name" value="SopD"/>
</dbReference>
<dbReference type="Gene3D" id="3.30.2440.10">
    <property type="entry name" value="Secreted effector protein SifA"/>
    <property type="match status" value="1"/>
</dbReference>
<dbReference type="RefSeq" id="WP_248939055.1">
    <property type="nucleotide sequence ID" value="NZ_JAKIKS010000011.1"/>
</dbReference>
<comment type="caution">
    <text evidence="1">The sequence shown here is derived from an EMBL/GenBank/DDBJ whole genome shotgun (WGS) entry which is preliminary data.</text>
</comment>
<evidence type="ECO:0000313" key="2">
    <source>
        <dbReference type="Proteomes" id="UP001203423"/>
    </source>
</evidence>
<evidence type="ECO:0000313" key="1">
    <source>
        <dbReference type="EMBL" id="MCL1123768.1"/>
    </source>
</evidence>
<gene>
    <name evidence="1" type="ORF">L2764_04530</name>
</gene>
<dbReference type="Pfam" id="PF11047">
    <property type="entry name" value="SopD"/>
    <property type="match status" value="1"/>
</dbReference>
<keyword evidence="2" id="KW-1185">Reference proteome</keyword>